<organism evidence="1 2">
    <name type="scientific">Rousettus aegyptiacus</name>
    <name type="common">Egyptian fruit bat</name>
    <name type="synonym">Pteropus aegyptiacus</name>
    <dbReference type="NCBI Taxonomy" id="9407"/>
    <lineage>
        <taxon>Eukaryota</taxon>
        <taxon>Metazoa</taxon>
        <taxon>Chordata</taxon>
        <taxon>Craniata</taxon>
        <taxon>Vertebrata</taxon>
        <taxon>Euteleostomi</taxon>
        <taxon>Mammalia</taxon>
        <taxon>Eutheria</taxon>
        <taxon>Laurasiatheria</taxon>
        <taxon>Chiroptera</taxon>
        <taxon>Yinpterochiroptera</taxon>
        <taxon>Pteropodoidea</taxon>
        <taxon>Pteropodidae</taxon>
        <taxon>Rousettinae</taxon>
        <taxon>Rousettus</taxon>
    </lineage>
</organism>
<dbReference type="Proteomes" id="UP000593571">
    <property type="component" value="Unassembled WGS sequence"/>
</dbReference>
<keyword evidence="2" id="KW-1185">Reference proteome</keyword>
<sequence length="141" mass="16148">MGKEEEFKQITRAKAADPYDPCLVTVITTWENVLEKQSGARPHWTEAEVIETGRKRNTEKIFFIHFPLFYMHSMSLSSKRPLPHFPLSLPLITVSPLPEMPSHLHQLLSVQILHPFHAATWAMHSARPSFPSWQLPSAPLT</sequence>
<dbReference type="EMBL" id="JACASE010000006">
    <property type="protein sequence ID" value="KAF6456890.1"/>
    <property type="molecule type" value="Genomic_DNA"/>
</dbReference>
<protein>
    <submittedName>
        <fullName evidence="1">Uncharacterized protein</fullName>
    </submittedName>
</protein>
<accession>A0A7J8GA98</accession>
<name>A0A7J8GA98_ROUAE</name>
<reference evidence="1 2" key="1">
    <citation type="journal article" date="2020" name="Nature">
        <title>Six reference-quality genomes reveal evolution of bat adaptations.</title>
        <authorList>
            <person name="Jebb D."/>
            <person name="Huang Z."/>
            <person name="Pippel M."/>
            <person name="Hughes G.M."/>
            <person name="Lavrichenko K."/>
            <person name="Devanna P."/>
            <person name="Winkler S."/>
            <person name="Jermiin L.S."/>
            <person name="Skirmuntt E.C."/>
            <person name="Katzourakis A."/>
            <person name="Burkitt-Gray L."/>
            <person name="Ray D.A."/>
            <person name="Sullivan K.A.M."/>
            <person name="Roscito J.G."/>
            <person name="Kirilenko B.M."/>
            <person name="Davalos L.M."/>
            <person name="Corthals A.P."/>
            <person name="Power M.L."/>
            <person name="Jones G."/>
            <person name="Ransome R.D."/>
            <person name="Dechmann D.K.N."/>
            <person name="Locatelli A.G."/>
            <person name="Puechmaille S.J."/>
            <person name="Fedrigo O."/>
            <person name="Jarvis E.D."/>
            <person name="Hiller M."/>
            <person name="Vernes S.C."/>
            <person name="Myers E.W."/>
            <person name="Teeling E.C."/>
        </authorList>
    </citation>
    <scope>NUCLEOTIDE SEQUENCE [LARGE SCALE GENOMIC DNA]</scope>
    <source>
        <strain evidence="1">MRouAeg1</strain>
        <tissue evidence="1">Muscle</tissue>
    </source>
</reference>
<evidence type="ECO:0000313" key="1">
    <source>
        <dbReference type="EMBL" id="KAF6456890.1"/>
    </source>
</evidence>
<proteinExistence type="predicted"/>
<comment type="caution">
    <text evidence="1">The sequence shown here is derived from an EMBL/GenBank/DDBJ whole genome shotgun (WGS) entry which is preliminary data.</text>
</comment>
<dbReference type="AlphaFoldDB" id="A0A7J8GA98"/>
<gene>
    <name evidence="1" type="ORF">HJG63_011523</name>
</gene>
<evidence type="ECO:0000313" key="2">
    <source>
        <dbReference type="Proteomes" id="UP000593571"/>
    </source>
</evidence>